<sequence length="248" mass="25714">MKRGSPRRGDIADLAGSVGLGALAALTVLTMVVIGRDGAPLFADEDLLDWSVAHRSVMALAAARGLTATGTGVIPYALAVLAGIVAGRTARHRLFAAALALCCLAAGQAVRYGLMTLVARPRPPRTDWGTHASGWAFPSGHATTAALTAGLLVLAIFLRAPRGRTLLAVVTGCWGALVGLTRVYLGVHWFTDVVGGWLLSIGWLGLCLCAAASWLPDRFIAATTSTATAPLEDHAPQDPGRRGRSHPA</sequence>
<protein>
    <submittedName>
        <fullName evidence="3">Phosphatase PAP2 family protein</fullName>
    </submittedName>
</protein>
<name>A0AB39PPG8_9ACTN</name>
<dbReference type="SMART" id="SM00014">
    <property type="entry name" value="acidPPc"/>
    <property type="match status" value="1"/>
</dbReference>
<dbReference type="RefSeq" id="WP_369241449.1">
    <property type="nucleotide sequence ID" value="NZ_CP163435.1"/>
</dbReference>
<feature type="transmembrane region" description="Helical" evidence="1">
    <location>
        <begin position="165"/>
        <end position="185"/>
    </location>
</feature>
<dbReference type="PANTHER" id="PTHR14969:SF13">
    <property type="entry name" value="AT30094P"/>
    <property type="match status" value="1"/>
</dbReference>
<dbReference type="EMBL" id="CP163435">
    <property type="protein sequence ID" value="XDQ30983.1"/>
    <property type="molecule type" value="Genomic_DNA"/>
</dbReference>
<dbReference type="InterPro" id="IPR000326">
    <property type="entry name" value="PAP2/HPO"/>
</dbReference>
<feature type="domain" description="Phosphatidic acid phosphatase type 2/haloperoxidase" evidence="2">
    <location>
        <begin position="95"/>
        <end position="208"/>
    </location>
</feature>
<feature type="transmembrane region" description="Helical" evidence="1">
    <location>
        <begin position="94"/>
        <end position="115"/>
    </location>
</feature>
<gene>
    <name evidence="3" type="ORF">AB5J56_42565</name>
</gene>
<organism evidence="3">
    <name type="scientific">Streptomyces sp. R21</name>
    <dbReference type="NCBI Taxonomy" id="3238627"/>
    <lineage>
        <taxon>Bacteria</taxon>
        <taxon>Bacillati</taxon>
        <taxon>Actinomycetota</taxon>
        <taxon>Actinomycetes</taxon>
        <taxon>Kitasatosporales</taxon>
        <taxon>Streptomycetaceae</taxon>
        <taxon>Streptomyces</taxon>
    </lineage>
</organism>
<feature type="transmembrane region" description="Helical" evidence="1">
    <location>
        <begin position="135"/>
        <end position="158"/>
    </location>
</feature>
<feature type="transmembrane region" description="Helical" evidence="1">
    <location>
        <begin position="12"/>
        <end position="36"/>
    </location>
</feature>
<reference evidence="3" key="1">
    <citation type="submission" date="2024-07" db="EMBL/GenBank/DDBJ databases">
        <authorList>
            <person name="Yu S.T."/>
        </authorList>
    </citation>
    <scope>NUCLEOTIDE SEQUENCE</scope>
    <source>
        <strain evidence="3">R21</strain>
    </source>
</reference>
<evidence type="ECO:0000313" key="3">
    <source>
        <dbReference type="EMBL" id="XDQ30983.1"/>
    </source>
</evidence>
<proteinExistence type="predicted"/>
<dbReference type="Gene3D" id="1.20.144.10">
    <property type="entry name" value="Phosphatidic acid phosphatase type 2/haloperoxidase"/>
    <property type="match status" value="1"/>
</dbReference>
<feature type="transmembrane region" description="Helical" evidence="1">
    <location>
        <begin position="56"/>
        <end position="82"/>
    </location>
</feature>
<dbReference type="PANTHER" id="PTHR14969">
    <property type="entry name" value="SPHINGOSINE-1-PHOSPHATE PHOSPHOHYDROLASE"/>
    <property type="match status" value="1"/>
</dbReference>
<evidence type="ECO:0000256" key="1">
    <source>
        <dbReference type="SAM" id="Phobius"/>
    </source>
</evidence>
<dbReference type="SUPFAM" id="SSF48317">
    <property type="entry name" value="Acid phosphatase/Vanadium-dependent haloperoxidase"/>
    <property type="match status" value="1"/>
</dbReference>
<evidence type="ECO:0000259" key="2">
    <source>
        <dbReference type="SMART" id="SM00014"/>
    </source>
</evidence>
<feature type="transmembrane region" description="Helical" evidence="1">
    <location>
        <begin position="197"/>
        <end position="215"/>
    </location>
</feature>
<dbReference type="CDD" id="cd03392">
    <property type="entry name" value="PAP2_like_2"/>
    <property type="match status" value="1"/>
</dbReference>
<dbReference type="InterPro" id="IPR036938">
    <property type="entry name" value="PAP2/HPO_sf"/>
</dbReference>
<keyword evidence="1" id="KW-0812">Transmembrane</keyword>
<dbReference type="AlphaFoldDB" id="A0AB39PPG8"/>
<dbReference type="Pfam" id="PF01569">
    <property type="entry name" value="PAP2"/>
    <property type="match status" value="1"/>
</dbReference>
<keyword evidence="1" id="KW-0472">Membrane</keyword>
<keyword evidence="1" id="KW-1133">Transmembrane helix</keyword>
<accession>A0AB39PPG8</accession>